<dbReference type="RefSeq" id="WP_128250212.1">
    <property type="nucleotide sequence ID" value="NZ_CP034951.1"/>
</dbReference>
<sequence length="696" mass="79728">MIDFIENNNSKHVALGTQNVPGLVLKRIQLLAQRRIAWLREIWTGISEKSNGEFNSHTEVDGYLHTQDIPTLEKEWYDQDPEMQKVSFLLNKTEEILHRNKESRIHVLAELFSLNQLETDILHLCLAHSIDPNLSRVFAYLQDNSARNYITDSLIAKLFGYGNWILLPASSPIKKWRLITETTSSAGEPTRIQLDPYIKNWLLGLYGIDDALIEFTSLQAVKKPLSQWPIKDVVDKFKRMTANRPDNKLRIFIEGPDGSGRKSFASIIGKEFGMEVLAINADRVSENRWPMVYMLAQRQALLSNKAICWYGETMPEKYWPDNISSFHLQFVIGESDESLIANNHYLDLRIALPAVSFNERIALWNKYVPHSVEWPKEEREQMVLRHETTVGQIVWIGKKMTPTIDDAYEALRLDSGRRLGNLAQQMSSNFTFTDLVLSDYTRKGIEDFIFEATDRIQFWEQPNAKRLFPYGRGLIGLFTGSPGTGKTMAAQVIASALKQELYRIDLSTVISKYIGESSKNIERILSRAKNMNVILLFDEADTLFGKRTDIKDSHDRYANSDTNYLLQAIESYPGIVILTSNKESNIDTGFTRRLRFVLEFPKPEASQRLLIWKKILGELTDKDTLKKLENELVKLSTLIDITGAQIKQSILSALYKSRKEKCDLNISHILAGLEREMAKEGRGLGKQVQQSFREVV</sequence>
<dbReference type="Proteomes" id="UP000285517">
    <property type="component" value="Chromosome"/>
</dbReference>
<feature type="domain" description="AAA+ ATPase" evidence="1">
    <location>
        <begin position="472"/>
        <end position="604"/>
    </location>
</feature>
<keyword evidence="2" id="KW-0067">ATP-binding</keyword>
<gene>
    <name evidence="2" type="ORF">EI546_08920</name>
</gene>
<dbReference type="InterPro" id="IPR003593">
    <property type="entry name" value="AAA+_ATPase"/>
</dbReference>
<dbReference type="InterPro" id="IPR027417">
    <property type="entry name" value="P-loop_NTPase"/>
</dbReference>
<dbReference type="InterPro" id="IPR054472">
    <property type="entry name" value="WHD"/>
</dbReference>
<dbReference type="AlphaFoldDB" id="A0A410G3K9"/>
<dbReference type="EMBL" id="CP034951">
    <property type="protein sequence ID" value="QAA81831.1"/>
    <property type="molecule type" value="Genomic_DNA"/>
</dbReference>
<dbReference type="Pfam" id="PF00004">
    <property type="entry name" value="AAA"/>
    <property type="match status" value="1"/>
</dbReference>
<name>A0A410G3K9_9FLAO</name>
<dbReference type="PANTHER" id="PTHR46411">
    <property type="entry name" value="FAMILY ATPASE, PUTATIVE-RELATED"/>
    <property type="match status" value="1"/>
</dbReference>
<dbReference type="Gene3D" id="3.40.50.300">
    <property type="entry name" value="P-loop containing nucleotide triphosphate hydrolases"/>
    <property type="match status" value="1"/>
</dbReference>
<organism evidence="2 3">
    <name type="scientific">Aequorivita ciconiae</name>
    <dbReference type="NCBI Taxonomy" id="2494375"/>
    <lineage>
        <taxon>Bacteria</taxon>
        <taxon>Pseudomonadati</taxon>
        <taxon>Bacteroidota</taxon>
        <taxon>Flavobacteriia</taxon>
        <taxon>Flavobacteriales</taxon>
        <taxon>Flavobacteriaceae</taxon>
        <taxon>Aequorivita</taxon>
    </lineage>
</organism>
<evidence type="ECO:0000313" key="2">
    <source>
        <dbReference type="EMBL" id="QAA81831.1"/>
    </source>
</evidence>
<protein>
    <submittedName>
        <fullName evidence="2">ATP-binding protein</fullName>
    </submittedName>
</protein>
<dbReference type="PANTHER" id="PTHR46411:SF3">
    <property type="entry name" value="AAA+ ATPASE DOMAIN-CONTAINING PROTEIN"/>
    <property type="match status" value="1"/>
</dbReference>
<dbReference type="SMART" id="SM00382">
    <property type="entry name" value="AAA"/>
    <property type="match status" value="1"/>
</dbReference>
<dbReference type="SUPFAM" id="SSF52540">
    <property type="entry name" value="P-loop containing nucleoside triphosphate hydrolases"/>
    <property type="match status" value="1"/>
</dbReference>
<evidence type="ECO:0000313" key="3">
    <source>
        <dbReference type="Proteomes" id="UP000285517"/>
    </source>
</evidence>
<reference evidence="2 3" key="1">
    <citation type="submission" date="2019-01" db="EMBL/GenBank/DDBJ databases">
        <title>Complete genome sequencing of Aequorivita sp. H23M31.</title>
        <authorList>
            <person name="Bae J.-W."/>
        </authorList>
    </citation>
    <scope>NUCLEOTIDE SEQUENCE [LARGE SCALE GENOMIC DNA]</scope>
    <source>
        <strain evidence="2 3">H23M31</strain>
    </source>
</reference>
<dbReference type="GO" id="GO:0005524">
    <property type="term" value="F:ATP binding"/>
    <property type="evidence" value="ECO:0007669"/>
    <property type="project" value="UniProtKB-KW"/>
</dbReference>
<dbReference type="GO" id="GO:0016887">
    <property type="term" value="F:ATP hydrolysis activity"/>
    <property type="evidence" value="ECO:0007669"/>
    <property type="project" value="InterPro"/>
</dbReference>
<proteinExistence type="predicted"/>
<keyword evidence="2" id="KW-0547">Nucleotide-binding</keyword>
<dbReference type="KEGG" id="aev:EI546_08920"/>
<dbReference type="OrthoDB" id="7438987at2"/>
<accession>A0A410G3K9</accession>
<keyword evidence="3" id="KW-1185">Reference proteome</keyword>
<dbReference type="InterPro" id="IPR003959">
    <property type="entry name" value="ATPase_AAA_core"/>
</dbReference>
<dbReference type="Pfam" id="PF22977">
    <property type="entry name" value="WHD"/>
    <property type="match status" value="1"/>
</dbReference>
<dbReference type="CDD" id="cd19481">
    <property type="entry name" value="RecA-like_protease"/>
    <property type="match status" value="1"/>
</dbReference>
<evidence type="ECO:0000259" key="1">
    <source>
        <dbReference type="SMART" id="SM00382"/>
    </source>
</evidence>